<reference evidence="3" key="1">
    <citation type="submission" date="2022-01" db="EMBL/GenBank/DDBJ databases">
        <title>Comparative genomics reveals a dynamic genome evolution in the ectomycorrhizal milk-cap (Lactarius) mushrooms.</title>
        <authorList>
            <consortium name="DOE Joint Genome Institute"/>
            <person name="Lebreton A."/>
            <person name="Tang N."/>
            <person name="Kuo A."/>
            <person name="LaButti K."/>
            <person name="Drula E."/>
            <person name="Barry K."/>
            <person name="Clum A."/>
            <person name="Lipzen A."/>
            <person name="Mousain D."/>
            <person name="Ng V."/>
            <person name="Wang R."/>
            <person name="Wang X."/>
            <person name="Dai Y."/>
            <person name="Henrissat B."/>
            <person name="Grigoriev I.V."/>
            <person name="Guerin-Laguette A."/>
            <person name="Yu F."/>
            <person name="Martin F.M."/>
        </authorList>
    </citation>
    <scope>NUCLEOTIDE SEQUENCE</scope>
    <source>
        <strain evidence="3">QP</strain>
    </source>
</reference>
<dbReference type="Gene3D" id="1.20.930.20">
    <property type="entry name" value="Adaptor protein Cbl, N-terminal domain"/>
    <property type="match status" value="1"/>
</dbReference>
<dbReference type="CDD" id="cd21037">
    <property type="entry name" value="MLKL_NTD"/>
    <property type="match status" value="1"/>
</dbReference>
<evidence type="ECO:0000313" key="3">
    <source>
        <dbReference type="EMBL" id="KAH8999104.1"/>
    </source>
</evidence>
<accession>A0AAD4QH42</accession>
<proteinExistence type="predicted"/>
<organism evidence="3 4">
    <name type="scientific">Lactarius akahatsu</name>
    <dbReference type="NCBI Taxonomy" id="416441"/>
    <lineage>
        <taxon>Eukaryota</taxon>
        <taxon>Fungi</taxon>
        <taxon>Dikarya</taxon>
        <taxon>Basidiomycota</taxon>
        <taxon>Agaricomycotina</taxon>
        <taxon>Agaricomycetes</taxon>
        <taxon>Russulales</taxon>
        <taxon>Russulaceae</taxon>
        <taxon>Lactarius</taxon>
    </lineage>
</organism>
<protein>
    <recommendedName>
        <fullName evidence="2">Mixed lineage kinase domain-containing protein</fullName>
    </recommendedName>
</protein>
<evidence type="ECO:0000256" key="1">
    <source>
        <dbReference type="SAM" id="MobiDB-lite"/>
    </source>
</evidence>
<name>A0AAD4QH42_9AGAM</name>
<dbReference type="Proteomes" id="UP001201163">
    <property type="component" value="Unassembled WGS sequence"/>
</dbReference>
<dbReference type="Pfam" id="PF22215">
    <property type="entry name" value="MLKL_N"/>
    <property type="match status" value="1"/>
</dbReference>
<sequence length="403" mass="43624">MGTLALGAAFAAVQLVYKAHSKTKTNKARCARLVERCESVVDRLERIATARDGDVVIRERIHELERAFEYTAQTIFHVGQQSVITSLLRSETNALRIESCNEALTELISLFTLEESVDARRWQSDLDATRRRDHQELLSMGQRIESGNVAIIHELAQQGATIAEVLRVLNDIGAGANCARETIELPSSSSAARPAVTPLPAPDDAPPFSTLAPCASSESAKSKPKLRRLSTKRMKMAIFSKLPPSPSRARSAARDALCARTPLALPLEPICPAVAGGATVAHDCAVDLPPPYQLYAANPEREDLGDGAAVPVSPSRFTTITSIEAVRAPDSPVPLFPSPKLSTESVFGSTQSLASLSGILPGPQCPHRSPIARVPELKRKDTMRSRRRSAMTYTRVQPVLWGT</sequence>
<dbReference type="EMBL" id="JAKELL010000004">
    <property type="protein sequence ID" value="KAH8999104.1"/>
    <property type="molecule type" value="Genomic_DNA"/>
</dbReference>
<dbReference type="GO" id="GO:0007166">
    <property type="term" value="P:cell surface receptor signaling pathway"/>
    <property type="evidence" value="ECO:0007669"/>
    <property type="project" value="InterPro"/>
</dbReference>
<dbReference type="AlphaFoldDB" id="A0AAD4QH42"/>
<dbReference type="InterPro" id="IPR059179">
    <property type="entry name" value="MLKL-like_MCAfunc"/>
</dbReference>
<keyword evidence="4" id="KW-1185">Reference proteome</keyword>
<evidence type="ECO:0000313" key="4">
    <source>
        <dbReference type="Proteomes" id="UP001201163"/>
    </source>
</evidence>
<feature type="domain" description="Mixed lineage kinase" evidence="2">
    <location>
        <begin position="13"/>
        <end position="120"/>
    </location>
</feature>
<comment type="caution">
    <text evidence="3">The sequence shown here is derived from an EMBL/GenBank/DDBJ whole genome shotgun (WGS) entry which is preliminary data.</text>
</comment>
<dbReference type="InterPro" id="IPR036537">
    <property type="entry name" value="Adaptor_Cbl_N_dom_sf"/>
</dbReference>
<evidence type="ECO:0000259" key="2">
    <source>
        <dbReference type="Pfam" id="PF22215"/>
    </source>
</evidence>
<dbReference type="InterPro" id="IPR054000">
    <property type="entry name" value="MLKL_N"/>
</dbReference>
<gene>
    <name evidence="3" type="ORF">EDB92DRAFT_1812953</name>
</gene>
<feature type="region of interest" description="Disordered" evidence="1">
    <location>
        <begin position="187"/>
        <end position="227"/>
    </location>
</feature>